<dbReference type="Proteomes" id="UP000176221">
    <property type="component" value="Unassembled WGS sequence"/>
</dbReference>
<proteinExistence type="predicted"/>
<dbReference type="AlphaFoldDB" id="A0A1G2NAV0"/>
<dbReference type="SUPFAM" id="SSF53756">
    <property type="entry name" value="UDP-Glycosyltransferase/glycogen phosphorylase"/>
    <property type="match status" value="1"/>
</dbReference>
<dbReference type="InterPro" id="IPR043148">
    <property type="entry name" value="TagF_C"/>
</dbReference>
<dbReference type="InterPro" id="IPR007554">
    <property type="entry name" value="Glycerophosphate_synth"/>
</dbReference>
<sequence length="455" mass="53223">MGQKKTVFLFIPNYVYSSDFLHTTYIQHLSSLCNVIIFAPPDLLNGGNYWQGPNLTYIEWNLQHPRFWIVFGKLLRYSLIRRFDTEPVVIRNRRKGMRDWKRKVLRTISYLLPPFLLQPDVFTAIETFLLPRSKKFGEYVSKYKPSLILTPTPGFTHFDAEAIVTAKKFDVPTVAVNFSWDNLYNGGIHFRRTDYLIVWNELIKDTAVKEYKYPPDSVFVSGIIRFDRYFISDPKELSREEFLMQKGLNPQEKTILLTTVTKGNYQDEHLLLGELIKYRANGAFQGFPNILVRMHPKEEFQKFEAYKKTAIKNLRVEKAGNERLAEIGSTTELDEEDLRNLKHTLTYSDVAINYLSTISLEAIIFDKPVININYPEQYHEGYTFRHYKPLVDLGAVRLAYSPDELVKWVNKFISDPSLDDANRHRVKNLFIKYTDGMSHKRNAAFILLLLEENSQ</sequence>
<comment type="caution">
    <text evidence="1">The sequence shown here is derived from an EMBL/GenBank/DDBJ whole genome shotgun (WGS) entry which is preliminary data.</text>
</comment>
<gene>
    <name evidence="1" type="ORF">A2928_00130</name>
</gene>
<dbReference type="GO" id="GO:0047355">
    <property type="term" value="F:CDP-glycerol glycerophosphotransferase activity"/>
    <property type="evidence" value="ECO:0007669"/>
    <property type="project" value="InterPro"/>
</dbReference>
<evidence type="ECO:0000313" key="2">
    <source>
        <dbReference type="Proteomes" id="UP000176221"/>
    </source>
</evidence>
<accession>A0A1G2NAV0</accession>
<name>A0A1G2NAV0_9BACT</name>
<dbReference type="Pfam" id="PF04464">
    <property type="entry name" value="Glyphos_transf"/>
    <property type="match status" value="1"/>
</dbReference>
<dbReference type="GO" id="GO:0016020">
    <property type="term" value="C:membrane"/>
    <property type="evidence" value="ECO:0007669"/>
    <property type="project" value="InterPro"/>
</dbReference>
<protein>
    <recommendedName>
        <fullName evidence="3">UDP-N-acetylglucosamine 2-epimerase domain-containing protein</fullName>
    </recommendedName>
</protein>
<evidence type="ECO:0000313" key="1">
    <source>
        <dbReference type="EMBL" id="OHA32401.1"/>
    </source>
</evidence>
<organism evidence="1 2">
    <name type="scientific">Candidatus Taylorbacteria bacterium RIFCSPLOWO2_01_FULL_45_15b</name>
    <dbReference type="NCBI Taxonomy" id="1802319"/>
    <lineage>
        <taxon>Bacteria</taxon>
        <taxon>Candidatus Tayloriibacteriota</taxon>
    </lineage>
</organism>
<dbReference type="Gene3D" id="3.40.50.12580">
    <property type="match status" value="1"/>
</dbReference>
<dbReference type="STRING" id="1802319.A2928_00130"/>
<reference evidence="1 2" key="1">
    <citation type="journal article" date="2016" name="Nat. Commun.">
        <title>Thousands of microbial genomes shed light on interconnected biogeochemical processes in an aquifer system.</title>
        <authorList>
            <person name="Anantharaman K."/>
            <person name="Brown C.T."/>
            <person name="Hug L.A."/>
            <person name="Sharon I."/>
            <person name="Castelle C.J."/>
            <person name="Probst A.J."/>
            <person name="Thomas B.C."/>
            <person name="Singh A."/>
            <person name="Wilkins M.J."/>
            <person name="Karaoz U."/>
            <person name="Brodie E.L."/>
            <person name="Williams K.H."/>
            <person name="Hubbard S.S."/>
            <person name="Banfield J.F."/>
        </authorList>
    </citation>
    <scope>NUCLEOTIDE SEQUENCE [LARGE SCALE GENOMIC DNA]</scope>
</reference>
<evidence type="ECO:0008006" key="3">
    <source>
        <dbReference type="Google" id="ProtNLM"/>
    </source>
</evidence>
<dbReference type="EMBL" id="MHRX01000047">
    <property type="protein sequence ID" value="OHA32401.1"/>
    <property type="molecule type" value="Genomic_DNA"/>
</dbReference>